<accession>A0A6G7VDU7</accession>
<organism evidence="5 6">
    <name type="scientific">Caldichromatium japonicum</name>
    <dbReference type="NCBI Taxonomy" id="2699430"/>
    <lineage>
        <taxon>Bacteria</taxon>
        <taxon>Pseudomonadati</taxon>
        <taxon>Pseudomonadota</taxon>
        <taxon>Gammaproteobacteria</taxon>
        <taxon>Chromatiales</taxon>
        <taxon>Chromatiaceae</taxon>
        <taxon>Caldichromatium</taxon>
    </lineage>
</organism>
<dbReference type="EMBL" id="CP048029">
    <property type="protein sequence ID" value="QIK38080.1"/>
    <property type="molecule type" value="Genomic_DNA"/>
</dbReference>
<dbReference type="InterPro" id="IPR002035">
    <property type="entry name" value="VWF_A"/>
</dbReference>
<dbReference type="PROSITE" id="PS50005">
    <property type="entry name" value="TPR"/>
    <property type="match status" value="1"/>
</dbReference>
<proteinExistence type="predicted"/>
<dbReference type="SUPFAM" id="SSF48452">
    <property type="entry name" value="TPR-like"/>
    <property type="match status" value="1"/>
</dbReference>
<dbReference type="InterPro" id="IPR050768">
    <property type="entry name" value="UPF0353/GerABKA_families"/>
</dbReference>
<evidence type="ECO:0000256" key="2">
    <source>
        <dbReference type="SAM" id="MobiDB-lite"/>
    </source>
</evidence>
<evidence type="ECO:0000259" key="4">
    <source>
        <dbReference type="Pfam" id="PF13519"/>
    </source>
</evidence>
<name>A0A6G7VDU7_9GAMM</name>
<keyword evidence="1" id="KW-0802">TPR repeat</keyword>
<reference evidence="6" key="1">
    <citation type="submission" date="2020-01" db="EMBL/GenBank/DDBJ databases">
        <title>Caldichromatium gen. nov., sp. nov., a thermophilic purple sulfur bacterium member of the family Chromatiaceae isolated from Nakabusa hot spring, Japan.</title>
        <authorList>
            <person name="Saini M.K."/>
            <person name="Hanada S."/>
            <person name="Tank M."/>
        </authorList>
    </citation>
    <scope>NUCLEOTIDE SEQUENCE [LARGE SCALE GENOMIC DNA]</scope>
    <source>
        <strain evidence="6">No.7</strain>
    </source>
</reference>
<dbReference type="Pfam" id="PF13519">
    <property type="entry name" value="VWA_2"/>
    <property type="match status" value="1"/>
</dbReference>
<feature type="repeat" description="TPR" evidence="1">
    <location>
        <begin position="433"/>
        <end position="466"/>
    </location>
</feature>
<evidence type="ECO:0000256" key="1">
    <source>
        <dbReference type="PROSITE-ProRule" id="PRU00339"/>
    </source>
</evidence>
<feature type="compositionally biased region" description="Low complexity" evidence="2">
    <location>
        <begin position="496"/>
        <end position="506"/>
    </location>
</feature>
<evidence type="ECO:0000313" key="5">
    <source>
        <dbReference type="EMBL" id="QIK38080.1"/>
    </source>
</evidence>
<evidence type="ECO:0000313" key="6">
    <source>
        <dbReference type="Proteomes" id="UP000502699"/>
    </source>
</evidence>
<keyword evidence="6" id="KW-1185">Reference proteome</keyword>
<keyword evidence="3" id="KW-0472">Membrane</keyword>
<sequence>MVWLRPWWLLALLPLAWLLWWLWRSQAQAEDTPWSRLVDPHLLPHLLVGNPRPAPRWLLSLLGIGWLLLVIALAGPAWRTLPQPVYGLSGCTLILLDLSPSMDAADVSPSRLGRARFEAMDLLKASQGQVGLLAFGPEPFLVSPLTMDAKIILQQVNLLSSDLIPFPGPRRTDRALAEARALLERTPGGAAQVILISDGVGEFAGALEEARRLADAGHSLAVLGVGTPEGAPVPLAGGGFERGPDGTPRLAQLEREQLQALARAGQGIYVQSVPADTDTQRLLAAAPNPDRRLLEAALKADQWREEGPWLILALLPLAALAFRRGWLVGIKGRKILHLIAWGLIGASLAFGGYGIADVQAQAAPDSSGQRGPWNLPSWRSLWLRPEQQAARDLVAGHGVDAARLNDPRWRASALYRSGDLAGALTALAGLEGPEIDYNRGVALARLGRFAEAAAAFEAVLTQDPGHEDARHNLDLMRRLLAEQVQPSAGEGGGEVGQARSLGQQQAGQGGSQGHSPGPKDPSVKSGMRQALAASAHPETDSAETQATTDPSAGQPDEPPLRAGDQVSAADAAHHKGESLQGGRVGDAHPAQLDLEPAPGGNERAQSLEMRLRVVPDDPAGLLRQRFFLQHLRRKEEGR</sequence>
<protein>
    <submittedName>
        <fullName evidence="5">VWA domain-containing protein</fullName>
    </submittedName>
</protein>
<gene>
    <name evidence="5" type="ORF">GWK36_08890</name>
</gene>
<dbReference type="PANTHER" id="PTHR22550">
    <property type="entry name" value="SPORE GERMINATION PROTEIN"/>
    <property type="match status" value="1"/>
</dbReference>
<dbReference type="KEGG" id="cjap:GWK36_08890"/>
<feature type="domain" description="VWFA" evidence="4">
    <location>
        <begin position="92"/>
        <end position="199"/>
    </location>
</feature>
<keyword evidence="3" id="KW-0812">Transmembrane</keyword>
<feature type="transmembrane region" description="Helical" evidence="3">
    <location>
        <begin position="57"/>
        <end position="78"/>
    </location>
</feature>
<dbReference type="RefSeq" id="WP_166270844.1">
    <property type="nucleotide sequence ID" value="NZ_CP048029.1"/>
</dbReference>
<dbReference type="InterPro" id="IPR019734">
    <property type="entry name" value="TPR_rpt"/>
</dbReference>
<feature type="region of interest" description="Disordered" evidence="2">
    <location>
        <begin position="486"/>
        <end position="604"/>
    </location>
</feature>
<dbReference type="PANTHER" id="PTHR22550:SF14">
    <property type="entry name" value="VWFA DOMAIN-CONTAINING PROTEIN"/>
    <property type="match status" value="1"/>
</dbReference>
<feature type="compositionally biased region" description="Polar residues" evidence="2">
    <location>
        <begin position="542"/>
        <end position="551"/>
    </location>
</feature>
<dbReference type="SUPFAM" id="SSF53300">
    <property type="entry name" value="vWA-like"/>
    <property type="match status" value="1"/>
</dbReference>
<dbReference type="InterPro" id="IPR036465">
    <property type="entry name" value="vWFA_dom_sf"/>
</dbReference>
<dbReference type="Gene3D" id="3.40.50.410">
    <property type="entry name" value="von Willebrand factor, type A domain"/>
    <property type="match status" value="1"/>
</dbReference>
<dbReference type="Proteomes" id="UP000502699">
    <property type="component" value="Chromosome"/>
</dbReference>
<dbReference type="Gene3D" id="1.25.40.10">
    <property type="entry name" value="Tetratricopeptide repeat domain"/>
    <property type="match status" value="1"/>
</dbReference>
<keyword evidence="3" id="KW-1133">Transmembrane helix</keyword>
<dbReference type="InterPro" id="IPR011990">
    <property type="entry name" value="TPR-like_helical_dom_sf"/>
</dbReference>
<evidence type="ECO:0000256" key="3">
    <source>
        <dbReference type="SAM" id="Phobius"/>
    </source>
</evidence>
<dbReference type="AlphaFoldDB" id="A0A6G7VDU7"/>